<accession>A0A420WN09</accession>
<evidence type="ECO:0000256" key="1">
    <source>
        <dbReference type="SAM" id="SignalP"/>
    </source>
</evidence>
<dbReference type="SUPFAM" id="SSF53807">
    <property type="entry name" value="Helical backbone' metal receptor"/>
    <property type="match status" value="1"/>
</dbReference>
<dbReference type="AlphaFoldDB" id="A0A420WN09"/>
<dbReference type="InterPro" id="IPR002491">
    <property type="entry name" value="ABC_transptr_periplasmic_BD"/>
</dbReference>
<name>A0A420WN09_9PROT</name>
<reference evidence="3 4" key="1">
    <citation type="submission" date="2018-10" db="EMBL/GenBank/DDBJ databases">
        <title>Comparative analysis of microorganisms from saline springs in Andes Mountain Range, Colombia.</title>
        <authorList>
            <person name="Rubin E."/>
        </authorList>
    </citation>
    <scope>NUCLEOTIDE SEQUENCE [LARGE SCALE GENOMIC DNA]</scope>
    <source>
        <strain evidence="3 4">USBA 36</strain>
    </source>
</reference>
<dbReference type="Proteomes" id="UP000277424">
    <property type="component" value="Unassembled WGS sequence"/>
</dbReference>
<dbReference type="EMBL" id="RBIG01000001">
    <property type="protein sequence ID" value="RKQ72265.1"/>
    <property type="molecule type" value="Genomic_DNA"/>
</dbReference>
<dbReference type="InterPro" id="IPR050902">
    <property type="entry name" value="ABC_Transporter_SBP"/>
</dbReference>
<proteinExistence type="predicted"/>
<feature type="signal peptide" evidence="1">
    <location>
        <begin position="1"/>
        <end position="20"/>
    </location>
</feature>
<keyword evidence="1" id="KW-0732">Signal</keyword>
<dbReference type="PANTHER" id="PTHR30535:SF34">
    <property type="entry name" value="MOLYBDATE-BINDING PROTEIN MOLA"/>
    <property type="match status" value="1"/>
</dbReference>
<gene>
    <name evidence="3" type="ORF">BCL74_0023</name>
</gene>
<sequence>MSKLLAWMGLFLLAVTPVRAAPLDVTDLAGRTVTIQTPVERFVISEGRYIPLLALLRPDNPVAGLVGMMSPLALTEPALQEQLYEKFPQARDIPLFGGASAESVSVEKIIDLRPQLAIFGLGDHGPGTKNAELLRQLEASGTSILFIDFRMDPLNNTLPSVELLGRVLGAEDRATDYIGFYRDRLERIRQRTAAVATRPRVFVQAHPGRFPCCWGMADGMLGPFVGLAGGLNIADAVAPGPVAQHTEEFLLAENPDVWIGTASGAAVDHHAGKTPVALGADVTQEMAVESLKRYLDQPSFAAMDAVRQGRAHSLWHNFYNSPFNIAAVEAFARWIHPEIFADTDPQETLAEIYRRYLPFTLRGTYFATVPNG</sequence>
<dbReference type="PROSITE" id="PS50983">
    <property type="entry name" value="FE_B12_PBP"/>
    <property type="match status" value="1"/>
</dbReference>
<feature type="domain" description="Fe/B12 periplasmic-binding" evidence="2">
    <location>
        <begin position="41"/>
        <end position="343"/>
    </location>
</feature>
<evidence type="ECO:0000313" key="4">
    <source>
        <dbReference type="Proteomes" id="UP000277424"/>
    </source>
</evidence>
<evidence type="ECO:0000259" key="2">
    <source>
        <dbReference type="PROSITE" id="PS50983"/>
    </source>
</evidence>
<dbReference type="PANTHER" id="PTHR30535">
    <property type="entry name" value="VITAMIN B12-BINDING PROTEIN"/>
    <property type="match status" value="1"/>
</dbReference>
<dbReference type="Gene3D" id="3.40.50.1980">
    <property type="entry name" value="Nitrogenase molybdenum iron protein domain"/>
    <property type="match status" value="2"/>
</dbReference>
<dbReference type="Pfam" id="PF01497">
    <property type="entry name" value="Peripla_BP_2"/>
    <property type="match status" value="1"/>
</dbReference>
<dbReference type="RefSeq" id="WP_121216648.1">
    <property type="nucleotide sequence ID" value="NZ_RBIG01000001.1"/>
</dbReference>
<evidence type="ECO:0000313" key="3">
    <source>
        <dbReference type="EMBL" id="RKQ72265.1"/>
    </source>
</evidence>
<comment type="caution">
    <text evidence="3">The sequence shown here is derived from an EMBL/GenBank/DDBJ whole genome shotgun (WGS) entry which is preliminary data.</text>
</comment>
<dbReference type="OrthoDB" id="9775594at2"/>
<organism evidence="3 4">
    <name type="scientific">Oceanibaculum indicum</name>
    <dbReference type="NCBI Taxonomy" id="526216"/>
    <lineage>
        <taxon>Bacteria</taxon>
        <taxon>Pseudomonadati</taxon>
        <taxon>Pseudomonadota</taxon>
        <taxon>Alphaproteobacteria</taxon>
        <taxon>Rhodospirillales</taxon>
        <taxon>Oceanibaculaceae</taxon>
        <taxon>Oceanibaculum</taxon>
    </lineage>
</organism>
<feature type="chain" id="PRO_5019014612" evidence="1">
    <location>
        <begin position="21"/>
        <end position="372"/>
    </location>
</feature>
<protein>
    <submittedName>
        <fullName evidence="3">Iron complex transport system substrate-binding protein</fullName>
    </submittedName>
</protein>